<dbReference type="EMBL" id="LKCW01000225">
    <property type="protein sequence ID" value="KPM35962.1"/>
    <property type="molecule type" value="Genomic_DNA"/>
</dbReference>
<dbReference type="GO" id="GO:0004672">
    <property type="term" value="F:protein kinase activity"/>
    <property type="evidence" value="ECO:0007669"/>
    <property type="project" value="InterPro"/>
</dbReference>
<dbReference type="Proteomes" id="UP000050424">
    <property type="component" value="Unassembled WGS sequence"/>
</dbReference>
<dbReference type="InterPro" id="IPR000719">
    <property type="entry name" value="Prot_kinase_dom"/>
</dbReference>
<protein>
    <recommendedName>
        <fullName evidence="2">Protein kinase domain-containing protein</fullName>
    </recommendedName>
</protein>
<reference evidence="3 4" key="1">
    <citation type="submission" date="2015-09" db="EMBL/GenBank/DDBJ databases">
        <title>Draft genome of a European isolate of the apple canker pathogen Neonectria ditissima.</title>
        <authorList>
            <person name="Gomez-Cortecero A."/>
            <person name="Harrison R.J."/>
            <person name="Armitage A.D."/>
        </authorList>
    </citation>
    <scope>NUCLEOTIDE SEQUENCE [LARGE SCALE GENOMIC DNA]</scope>
    <source>
        <strain evidence="3 4">R09/05</strain>
    </source>
</reference>
<feature type="domain" description="Protein kinase" evidence="2">
    <location>
        <begin position="204"/>
        <end position="609"/>
    </location>
</feature>
<accession>A0A0P7BA45</accession>
<evidence type="ECO:0000313" key="3">
    <source>
        <dbReference type="EMBL" id="KPM35962.1"/>
    </source>
</evidence>
<comment type="caution">
    <text evidence="3">The sequence shown here is derived from an EMBL/GenBank/DDBJ whole genome shotgun (WGS) entry which is preliminary data.</text>
</comment>
<organism evidence="3 4">
    <name type="scientific">Neonectria ditissima</name>
    <dbReference type="NCBI Taxonomy" id="78410"/>
    <lineage>
        <taxon>Eukaryota</taxon>
        <taxon>Fungi</taxon>
        <taxon>Dikarya</taxon>
        <taxon>Ascomycota</taxon>
        <taxon>Pezizomycotina</taxon>
        <taxon>Sordariomycetes</taxon>
        <taxon>Hypocreomycetidae</taxon>
        <taxon>Hypocreales</taxon>
        <taxon>Nectriaceae</taxon>
        <taxon>Neonectria</taxon>
    </lineage>
</organism>
<feature type="compositionally biased region" description="Polar residues" evidence="1">
    <location>
        <begin position="653"/>
        <end position="662"/>
    </location>
</feature>
<dbReference type="STRING" id="78410.A0A0P7BA45"/>
<proteinExistence type="predicted"/>
<dbReference type="Gene3D" id="1.10.510.10">
    <property type="entry name" value="Transferase(Phosphotransferase) domain 1"/>
    <property type="match status" value="1"/>
</dbReference>
<dbReference type="GO" id="GO:0005524">
    <property type="term" value="F:ATP binding"/>
    <property type="evidence" value="ECO:0007669"/>
    <property type="project" value="InterPro"/>
</dbReference>
<evidence type="ECO:0000313" key="4">
    <source>
        <dbReference type="Proteomes" id="UP000050424"/>
    </source>
</evidence>
<sequence length="795" mass="90448">MADDKPAEETTFLQLVSLNDSGYFTAMDPTPAIIDSIILPHGAFHKGRAGSSVDTGAGVPWSESILNPKNRIQSLDLSRSELWDVDGGEPDRGFFCTVPKFARRKPPLRITTTVPWGQVQYAHVLGESLELDAFFRAGKWRIHHLPLTRHLRKALTHWSNQRPGFEREYESLPFGSVIVVESLHTDFTQCKIRLLPNFATERSWLSLDAFANESSIPVQRLSAMTVAWESLELVSHPHENISIVRISGQPDDTSFVFKALMQDTHYMYHELRLLLSMESHPNIIARPHALVLKRRLGGEPGIAGFLLKLYPGLTLQQRLQTDGHLISMDEKVAWSCQLTSALLHVQTQAPGYFPDFKPNNIVFASRGRQSARAARPVLLDFEQRGTWYTWAPPEVRYVEYLELLASTSAEEKVRERYALFMEAVFPQWTPAYKSRSLESAKDGYNLAWTLLKRGGRAKAQMYALGKVLWCIFEGLPLPDGPRSVESFLEDFNQDQQFPEFHKSPPVIQRLVRCCTAGAPEWGERRPGVVRDGNRIVPWGKRFHEASATETQEAATRWWREELLLAEEFVRYEHVRGEHDDEVPWHITRLMRDIEERPSLEEAMEVLLTLQAELPQPPPKCKSDEKSHKEVIPILNLSKGREPSLHVVPLQGSLPATETSRPPSDNVRHLRPPPRRPPRPAPPRPRPRPRYLPHRRRAVNVVLLESIPSAFTPALERMTAVAQNGKIGRILSLSFNQVNFEEASDEQHFHFATRRGGYSFDLAEFVTVIKLGRRQSHMMTNANHVQIAAIIEQALA</sequence>
<feature type="compositionally biased region" description="Basic residues" evidence="1">
    <location>
        <begin position="668"/>
        <end position="677"/>
    </location>
</feature>
<gene>
    <name evidence="3" type="ORF">AK830_g10612</name>
</gene>
<name>A0A0P7BA45_9HYPO</name>
<dbReference type="InterPro" id="IPR011009">
    <property type="entry name" value="Kinase-like_dom_sf"/>
</dbReference>
<dbReference type="AlphaFoldDB" id="A0A0P7BA45"/>
<keyword evidence="4" id="KW-1185">Reference proteome</keyword>
<feature type="region of interest" description="Disordered" evidence="1">
    <location>
        <begin position="644"/>
        <end position="692"/>
    </location>
</feature>
<dbReference type="SUPFAM" id="SSF56112">
    <property type="entry name" value="Protein kinase-like (PK-like)"/>
    <property type="match status" value="1"/>
</dbReference>
<evidence type="ECO:0000256" key="1">
    <source>
        <dbReference type="SAM" id="MobiDB-lite"/>
    </source>
</evidence>
<evidence type="ECO:0000259" key="2">
    <source>
        <dbReference type="PROSITE" id="PS50011"/>
    </source>
</evidence>
<dbReference type="PROSITE" id="PS50011">
    <property type="entry name" value="PROTEIN_KINASE_DOM"/>
    <property type="match status" value="1"/>
</dbReference>
<dbReference type="OrthoDB" id="4062651at2759"/>